<comment type="caution">
    <text evidence="2">The sequence shown here is derived from an EMBL/GenBank/DDBJ whole genome shotgun (WGS) entry which is preliminary data.</text>
</comment>
<dbReference type="Proteomes" id="UP000746595">
    <property type="component" value="Unassembled WGS sequence"/>
</dbReference>
<evidence type="ECO:0008006" key="4">
    <source>
        <dbReference type="Google" id="ProtNLM"/>
    </source>
</evidence>
<dbReference type="PROSITE" id="PS51257">
    <property type="entry name" value="PROKAR_LIPOPROTEIN"/>
    <property type="match status" value="1"/>
</dbReference>
<accession>A0ABX1G7U9</accession>
<evidence type="ECO:0000313" key="3">
    <source>
        <dbReference type="Proteomes" id="UP000746595"/>
    </source>
</evidence>
<feature type="signal peptide" evidence="1">
    <location>
        <begin position="1"/>
        <end position="25"/>
    </location>
</feature>
<name>A0ABX1G7U9_9MICC</name>
<feature type="chain" id="PRO_5045264112" description="Lipoprotein" evidence="1">
    <location>
        <begin position="26"/>
        <end position="179"/>
    </location>
</feature>
<proteinExistence type="predicted"/>
<keyword evidence="1" id="KW-0732">Signal</keyword>
<dbReference type="EMBL" id="JAAWVT010000010">
    <property type="protein sequence ID" value="NKG22341.1"/>
    <property type="molecule type" value="Genomic_DNA"/>
</dbReference>
<keyword evidence="3" id="KW-1185">Reference proteome</keyword>
<evidence type="ECO:0000256" key="1">
    <source>
        <dbReference type="SAM" id="SignalP"/>
    </source>
</evidence>
<organism evidence="2 3">
    <name type="scientific">Paeniglutamicibacter terrestris</name>
    <dbReference type="NCBI Taxonomy" id="2723403"/>
    <lineage>
        <taxon>Bacteria</taxon>
        <taxon>Bacillati</taxon>
        <taxon>Actinomycetota</taxon>
        <taxon>Actinomycetes</taxon>
        <taxon>Micrococcales</taxon>
        <taxon>Micrococcaceae</taxon>
        <taxon>Paeniglutamicibacter</taxon>
    </lineage>
</organism>
<dbReference type="RefSeq" id="WP_168153119.1">
    <property type="nucleotide sequence ID" value="NZ_JAAWVT010000010.1"/>
</dbReference>
<reference evidence="2 3" key="1">
    <citation type="submission" date="2020-04" db="EMBL/GenBank/DDBJ databases">
        <title>Paeniglutamicibacter sp. ANT13_2, a novel actinomycete isolated from sediment in Antarctica.</title>
        <authorList>
            <person name="Sakdapetsiri C."/>
            <person name="Pinyakong O."/>
        </authorList>
    </citation>
    <scope>NUCLEOTIDE SEQUENCE [LARGE SCALE GENOMIC DNA]</scope>
    <source>
        <strain evidence="2 3">ANT13_2</strain>
    </source>
</reference>
<protein>
    <recommendedName>
        <fullName evidence="4">Lipoprotein</fullName>
    </recommendedName>
</protein>
<sequence>MQKSQARTMLGAAALIGAFALTSCGSEVGTQPTPTASTSQNETQDPKLLELNTNLKDSLGEKYAEGWIAENKLHVAVTDQKSADEVTAAGAVAHLARHSAAELDATISKIMAWQKAQGGSVATAIHKYVPSGRHGTITLAVDPAQLETIKTGLSAADVTGDIALKFIESSGIASPAASS</sequence>
<evidence type="ECO:0000313" key="2">
    <source>
        <dbReference type="EMBL" id="NKG22341.1"/>
    </source>
</evidence>
<gene>
    <name evidence="2" type="ORF">HED64_16705</name>
</gene>